<accession>A0A4Q7DKM7</accession>
<dbReference type="GO" id="GO:0004497">
    <property type="term" value="F:monooxygenase activity"/>
    <property type="evidence" value="ECO:0007669"/>
    <property type="project" value="UniProtKB-KW"/>
</dbReference>
<evidence type="ECO:0000256" key="6">
    <source>
        <dbReference type="ARBA" id="ARBA00023002"/>
    </source>
</evidence>
<gene>
    <name evidence="10" type="ORF">EQU50_01255</name>
</gene>
<comment type="cofactor">
    <cofactor evidence="1">
        <name>FAD</name>
        <dbReference type="ChEBI" id="CHEBI:57692"/>
    </cofactor>
</comment>
<evidence type="ECO:0000256" key="4">
    <source>
        <dbReference type="ARBA" id="ARBA00022630"/>
    </source>
</evidence>
<organism evidence="10 11">
    <name type="scientific">Candidatus Finniella inopinata</name>
    <dbReference type="NCBI Taxonomy" id="1696036"/>
    <lineage>
        <taxon>Bacteria</taxon>
        <taxon>Pseudomonadati</taxon>
        <taxon>Pseudomonadota</taxon>
        <taxon>Alphaproteobacteria</taxon>
        <taxon>Holosporales</taxon>
        <taxon>Candidatus Paracaedibacteraceae</taxon>
        <taxon>Candidatus Finniella</taxon>
    </lineage>
</organism>
<evidence type="ECO:0000313" key="10">
    <source>
        <dbReference type="EMBL" id="RZI46879.1"/>
    </source>
</evidence>
<dbReference type="InterPro" id="IPR002938">
    <property type="entry name" value="FAD-bd"/>
</dbReference>
<dbReference type="UniPathway" id="UPA00232"/>
<dbReference type="OrthoDB" id="9796623at2"/>
<keyword evidence="5" id="KW-0274">FAD</keyword>
<dbReference type="GO" id="GO:0110142">
    <property type="term" value="C:ubiquinone biosynthesis complex"/>
    <property type="evidence" value="ECO:0007669"/>
    <property type="project" value="UniProtKB-ARBA"/>
</dbReference>
<dbReference type="Pfam" id="PF01494">
    <property type="entry name" value="FAD_binding_3"/>
    <property type="match status" value="1"/>
</dbReference>
<evidence type="ECO:0000256" key="3">
    <source>
        <dbReference type="ARBA" id="ARBA00005349"/>
    </source>
</evidence>
<dbReference type="PROSITE" id="PS01304">
    <property type="entry name" value="UBIH"/>
    <property type="match status" value="1"/>
</dbReference>
<dbReference type="InterPro" id="IPR010971">
    <property type="entry name" value="UbiH/COQ6"/>
</dbReference>
<feature type="transmembrane region" description="Helical" evidence="8">
    <location>
        <begin position="6"/>
        <end position="25"/>
    </location>
</feature>
<proteinExistence type="inferred from homology"/>
<dbReference type="GO" id="GO:0071949">
    <property type="term" value="F:FAD binding"/>
    <property type="evidence" value="ECO:0007669"/>
    <property type="project" value="InterPro"/>
</dbReference>
<comment type="similarity">
    <text evidence="3">Belongs to the UbiH/COQ6 family.</text>
</comment>
<dbReference type="Proteomes" id="UP000293550">
    <property type="component" value="Unassembled WGS sequence"/>
</dbReference>
<dbReference type="EMBL" id="SCFB01000002">
    <property type="protein sequence ID" value="RZI46879.1"/>
    <property type="molecule type" value="Genomic_DNA"/>
</dbReference>
<dbReference type="GO" id="GO:0006744">
    <property type="term" value="P:ubiquinone biosynthetic process"/>
    <property type="evidence" value="ECO:0007669"/>
    <property type="project" value="UniProtKB-UniPathway"/>
</dbReference>
<feature type="domain" description="FAD-binding" evidence="9">
    <location>
        <begin position="6"/>
        <end position="343"/>
    </location>
</feature>
<keyword evidence="4" id="KW-0285">Flavoprotein</keyword>
<keyword evidence="11" id="KW-1185">Reference proteome</keyword>
<dbReference type="RefSeq" id="WP_130153350.1">
    <property type="nucleotide sequence ID" value="NZ_SCFB01000002.1"/>
</dbReference>
<dbReference type="InterPro" id="IPR051205">
    <property type="entry name" value="UbiH/COQ6_monooxygenase"/>
</dbReference>
<sequence length="393" mass="43703">MSTETTSVIVMGGGLVGSVLALGLANHHIKVLVLEKTPPLMPEETGDGRTTAISYGSQQILDKLGLWSELASHAQPIEEIRVFEDGSAWTVDYQHQEIGPHPMGYIVENRLLRYHLQQHLEKNPFVTWLPSAYISSIQRLAHKVVVNFNSDQTFEALLLVGAEGRLSPSRQQSSIKTRTWDYGQTALVAHLHHAKPHNNTAWEVFMTTGPLAILPMLPCPETGQHRSGIVWGKPSLWDWNKASDADLASQIQNHFPFYGDLTLCSQRWVYPLSALTTSSFVDHRLALVGDSAHVVHPIAGQGLNLGWRDADIFTKQITHAHQLGLDIGSASVLDVYNKKRKADRRSVLLATDGINRLFGIDHPLFYFLRNSGFAIANNLPPLKRLLMRKAMGV</sequence>
<dbReference type="InterPro" id="IPR018168">
    <property type="entry name" value="Ubi_Hdrlase_CS"/>
</dbReference>
<keyword evidence="7" id="KW-0503">Monooxygenase</keyword>
<reference evidence="10 11" key="1">
    <citation type="submission" date="2018-10" db="EMBL/GenBank/DDBJ databases">
        <title>An updated phylogeny of the Alphaproteobacteria reveals that the parasitic Rickettsiales and Holosporales have independent origins.</title>
        <authorList>
            <person name="Munoz-Gomez S.A."/>
            <person name="Hess S."/>
            <person name="Burger G."/>
            <person name="Lang B.F."/>
            <person name="Susko E."/>
            <person name="Slamovits C.H."/>
            <person name="Roger A.J."/>
        </authorList>
    </citation>
    <scope>NUCLEOTIDE SEQUENCE [LARGE SCALE GENOMIC DNA]</scope>
    <source>
        <strain evidence="10">HOLO01</strain>
    </source>
</reference>
<dbReference type="Gene3D" id="3.50.50.60">
    <property type="entry name" value="FAD/NAD(P)-binding domain"/>
    <property type="match status" value="2"/>
</dbReference>
<dbReference type="FunFam" id="3.50.50.60:FF:000021">
    <property type="entry name" value="Ubiquinone biosynthesis monooxygenase COQ6"/>
    <property type="match status" value="1"/>
</dbReference>
<dbReference type="GO" id="GO:0016705">
    <property type="term" value="F:oxidoreductase activity, acting on paired donors, with incorporation or reduction of molecular oxygen"/>
    <property type="evidence" value="ECO:0007669"/>
    <property type="project" value="InterPro"/>
</dbReference>
<evidence type="ECO:0000259" key="9">
    <source>
        <dbReference type="Pfam" id="PF01494"/>
    </source>
</evidence>
<keyword evidence="8" id="KW-1133">Transmembrane helix</keyword>
<dbReference type="PANTHER" id="PTHR43876">
    <property type="entry name" value="UBIQUINONE BIOSYNTHESIS MONOOXYGENASE COQ6, MITOCHONDRIAL"/>
    <property type="match status" value="1"/>
</dbReference>
<evidence type="ECO:0000313" key="11">
    <source>
        <dbReference type="Proteomes" id="UP000293550"/>
    </source>
</evidence>
<dbReference type="InterPro" id="IPR036188">
    <property type="entry name" value="FAD/NAD-bd_sf"/>
</dbReference>
<keyword evidence="6" id="KW-0560">Oxidoreductase</keyword>
<comment type="pathway">
    <text evidence="2">Cofactor biosynthesis; ubiquinone biosynthesis.</text>
</comment>
<evidence type="ECO:0000256" key="5">
    <source>
        <dbReference type="ARBA" id="ARBA00022827"/>
    </source>
</evidence>
<evidence type="ECO:0000256" key="8">
    <source>
        <dbReference type="SAM" id="Phobius"/>
    </source>
</evidence>
<protein>
    <submittedName>
        <fullName evidence="10">2-octaprenyl-6-methoxyphenyl hydroxylase</fullName>
    </submittedName>
</protein>
<evidence type="ECO:0000256" key="1">
    <source>
        <dbReference type="ARBA" id="ARBA00001974"/>
    </source>
</evidence>
<dbReference type="PANTHER" id="PTHR43876:SF7">
    <property type="entry name" value="UBIQUINONE BIOSYNTHESIS MONOOXYGENASE COQ6, MITOCHONDRIAL"/>
    <property type="match status" value="1"/>
</dbReference>
<dbReference type="AlphaFoldDB" id="A0A4Q7DKM7"/>
<dbReference type="PRINTS" id="PR00420">
    <property type="entry name" value="RNGMNOXGNASE"/>
</dbReference>
<name>A0A4Q7DKM7_9PROT</name>
<keyword evidence="8" id="KW-0472">Membrane</keyword>
<evidence type="ECO:0000256" key="7">
    <source>
        <dbReference type="ARBA" id="ARBA00023033"/>
    </source>
</evidence>
<evidence type="ECO:0000256" key="2">
    <source>
        <dbReference type="ARBA" id="ARBA00004749"/>
    </source>
</evidence>
<keyword evidence="8" id="KW-0812">Transmembrane</keyword>
<dbReference type="NCBIfam" id="TIGR01988">
    <property type="entry name" value="Ubi-OHases"/>
    <property type="match status" value="1"/>
</dbReference>
<comment type="caution">
    <text evidence="10">The sequence shown here is derived from an EMBL/GenBank/DDBJ whole genome shotgun (WGS) entry which is preliminary data.</text>
</comment>
<dbReference type="SUPFAM" id="SSF51905">
    <property type="entry name" value="FAD/NAD(P)-binding domain"/>
    <property type="match status" value="1"/>
</dbReference>